<evidence type="ECO:0000313" key="4">
    <source>
        <dbReference type="Proteomes" id="UP001589609"/>
    </source>
</evidence>
<gene>
    <name evidence="3" type="ORF">ACFFMS_11815</name>
</gene>
<dbReference type="InterPro" id="IPR007837">
    <property type="entry name" value="DinB"/>
</dbReference>
<sequence length="173" mass="20377">MKHQTLSLYDYHVWANQKFFDHLKELPQNIYDEEMQSVFPSISQAFAHMYVADTIWLGVMSGGNYDEIKALAGRMREKIKAKSIEEMESMFFNLSEQYKAFFDRQENLDQAIFYEPEYPGFGRLETNLLELVQHVVNHGTYHRGNITAMLRQLGYPGVMTDYVVYLYAMNMKK</sequence>
<dbReference type="PANTHER" id="PTHR37302:SF1">
    <property type="entry name" value="PROTEIN DINB"/>
    <property type="match status" value="1"/>
</dbReference>
<dbReference type="InterPro" id="IPR034660">
    <property type="entry name" value="DinB/YfiT-like"/>
</dbReference>
<dbReference type="RefSeq" id="WP_379949432.1">
    <property type="nucleotide sequence ID" value="NZ_JBHMAF010000061.1"/>
</dbReference>
<evidence type="ECO:0000313" key="3">
    <source>
        <dbReference type="EMBL" id="MFB9759134.1"/>
    </source>
</evidence>
<comment type="similarity">
    <text evidence="1">Belongs to the DinB family.</text>
</comment>
<dbReference type="Pfam" id="PF05163">
    <property type="entry name" value="DinB"/>
    <property type="match status" value="1"/>
</dbReference>
<accession>A0ABV5WEU5</accession>
<protein>
    <submittedName>
        <fullName evidence="3">DinB family protein</fullName>
    </submittedName>
</protein>
<organism evidence="3 4">
    <name type="scientific">Ectobacillus funiculus</name>
    <dbReference type="NCBI Taxonomy" id="137993"/>
    <lineage>
        <taxon>Bacteria</taxon>
        <taxon>Bacillati</taxon>
        <taxon>Bacillota</taxon>
        <taxon>Bacilli</taxon>
        <taxon>Bacillales</taxon>
        <taxon>Bacillaceae</taxon>
        <taxon>Ectobacillus</taxon>
    </lineage>
</organism>
<proteinExistence type="inferred from homology"/>
<dbReference type="Gene3D" id="1.20.120.450">
    <property type="entry name" value="dinb family like domain"/>
    <property type="match status" value="1"/>
</dbReference>
<name>A0ABV5WEU5_9BACI</name>
<keyword evidence="2" id="KW-0479">Metal-binding</keyword>
<dbReference type="EMBL" id="JBHMAF010000061">
    <property type="protein sequence ID" value="MFB9759134.1"/>
    <property type="molecule type" value="Genomic_DNA"/>
</dbReference>
<dbReference type="SUPFAM" id="SSF109854">
    <property type="entry name" value="DinB/YfiT-like putative metalloenzymes"/>
    <property type="match status" value="1"/>
</dbReference>
<dbReference type="PANTHER" id="PTHR37302">
    <property type="entry name" value="SLR1116 PROTEIN"/>
    <property type="match status" value="1"/>
</dbReference>
<keyword evidence="4" id="KW-1185">Reference proteome</keyword>
<evidence type="ECO:0000256" key="2">
    <source>
        <dbReference type="ARBA" id="ARBA00022723"/>
    </source>
</evidence>
<dbReference type="Proteomes" id="UP001589609">
    <property type="component" value="Unassembled WGS sequence"/>
</dbReference>
<evidence type="ECO:0000256" key="1">
    <source>
        <dbReference type="ARBA" id="ARBA00008635"/>
    </source>
</evidence>
<comment type="caution">
    <text evidence="3">The sequence shown here is derived from an EMBL/GenBank/DDBJ whole genome shotgun (WGS) entry which is preliminary data.</text>
</comment>
<reference evidence="3 4" key="1">
    <citation type="submission" date="2024-09" db="EMBL/GenBank/DDBJ databases">
        <authorList>
            <person name="Sun Q."/>
            <person name="Mori K."/>
        </authorList>
    </citation>
    <scope>NUCLEOTIDE SEQUENCE [LARGE SCALE GENOMIC DNA]</scope>
    <source>
        <strain evidence="3 4">JCM 11201</strain>
    </source>
</reference>